<protein>
    <submittedName>
        <fullName evidence="3">Ca2+-dependent phosphoinositide-specific phospholipase C</fullName>
        <ecNumber evidence="3">3.1.4.11</ecNumber>
    </submittedName>
</protein>
<dbReference type="SUPFAM" id="SSF51695">
    <property type="entry name" value="PLC-like phosphodiesterases"/>
    <property type="match status" value="1"/>
</dbReference>
<feature type="chain" id="PRO_5045682486" evidence="1">
    <location>
        <begin position="29"/>
        <end position="1075"/>
    </location>
</feature>
<sequence>MKRTLSPPHHSLLLLAALGGLAGAPACAAPPDDGEVDRVPLEEKVAGEAAQALGTGSPRFNEVVRKGTHNSYFTARWINEEFGASGAAMPLLDQLLHEHVRSIELDISRDHDLAGQFVVRHSYNHLDPLLAGAVAPLAGLPPPFDPLFAFTVPPLLDDISHKNTQCTHLFDCLQILRKYDYALPSHEATVVHLEFKEMNIFTQARRMFDASHSAADLDATLWEGLGTRLYTPREMLSRPGCQGKTIRQCVKDAGWPTLEELRGRYLVTVHANWGDNYWDWLDYASGDMMTHVAFPMREFFAKDALRLPGDVQAKLRVCPEYDPWIEINAQSLELNNGNPKVADVACEPWYAAAIERARESSVFAGVWLDSLDPVERTELLNEGVVLRSDSAATTASTAAQNEHVSAGFRLITNDQPWAFAGDAGSAPLPTDPGNAVFLPSPLGPDPAIREPGQRLYLHLTGLPSPAAYAGTTLPMRGSPTLDAWEVQPSTTRGPISPEYAAKLGGPGTPAPNAAVPGEGCLFAATPDHATEVRLCRDTRGEDGAHDDLLRTWLTFTVIRPGQAPQTTRWQLPHGTYGRYRGDLLRLQVTRTSQGGVVTSTVFPMSAGEIGESGVPAWELAALQLDFSADLSLQGIYGTNDVEFVKLTRNGTEVPASMLATPHADRLVDLSTPAFGEPRWKGTKLVLWNQFGSAFTGVHRAFGTRAGQGRHLYTTDLHEARTAGVTAEAEGYFFLARDPGMSGTSALLRARIGPKTLLTTSPDCQLGTEEAARMCAERVGYIATSQLPGTTPLYRLHRNGGNYFNSGDYLYTISSAEQSSAIAQGYKDEGIIGYVWTAGTLDGLPVHATCNTLAPPDFCTPHVFNGSSAHQIDEDYIEPHEAVWYAFQVPSGGIVESYLNIVGPEDVDLALFADPAGWPVSSSNGYSNVELVRASLPPGSWAYLRVKSYASSTGYYRLSLSEPGAERGESSHLWPGSYGYPALQHPARFRVDANEVDYYAVSSWNGIGQITVEFNHAAGDIDVALYSWTGAIVASSTGVTNSETITLPAALDGPHFLKVYGYLGAVNDYSLIVTPR</sequence>
<evidence type="ECO:0000313" key="4">
    <source>
        <dbReference type="Proteomes" id="UP001217485"/>
    </source>
</evidence>
<evidence type="ECO:0000259" key="2">
    <source>
        <dbReference type="Pfam" id="PF18885"/>
    </source>
</evidence>
<feature type="domain" description="DUF5648" evidence="2">
    <location>
        <begin position="779"/>
        <end position="851"/>
    </location>
</feature>
<comment type="caution">
    <text evidence="3">The sequence shown here is derived from an EMBL/GenBank/DDBJ whole genome shotgun (WGS) entry which is preliminary data.</text>
</comment>
<dbReference type="Gene3D" id="3.20.20.190">
    <property type="entry name" value="Phosphatidylinositol (PI) phosphodiesterase"/>
    <property type="match status" value="1"/>
</dbReference>
<dbReference type="Pfam" id="PF16670">
    <property type="entry name" value="PI-PLC-C1"/>
    <property type="match status" value="1"/>
</dbReference>
<dbReference type="RefSeq" id="WP_272103097.1">
    <property type="nucleotide sequence ID" value="NZ_JAQNDK010000006.1"/>
</dbReference>
<organism evidence="3 4">
    <name type="scientific">Sorangium atrum</name>
    <dbReference type="NCBI Taxonomy" id="2995308"/>
    <lineage>
        <taxon>Bacteria</taxon>
        <taxon>Pseudomonadati</taxon>
        <taxon>Myxococcota</taxon>
        <taxon>Polyangia</taxon>
        <taxon>Polyangiales</taxon>
        <taxon>Polyangiaceae</taxon>
        <taxon>Sorangium</taxon>
    </lineage>
</organism>
<dbReference type="GO" id="GO:0004435">
    <property type="term" value="F:phosphatidylinositol-4,5-bisphosphate phospholipase C activity"/>
    <property type="evidence" value="ECO:0007669"/>
    <property type="project" value="UniProtKB-EC"/>
</dbReference>
<dbReference type="Gene3D" id="2.60.120.380">
    <property type="match status" value="2"/>
</dbReference>
<evidence type="ECO:0000256" key="1">
    <source>
        <dbReference type="SAM" id="SignalP"/>
    </source>
</evidence>
<accession>A0ABT5CEW5</accession>
<gene>
    <name evidence="3" type="ORF">POL72_45095</name>
</gene>
<dbReference type="InterPro" id="IPR032075">
    <property type="entry name" value="PI-PLC-C1"/>
</dbReference>
<dbReference type="Pfam" id="PF18885">
    <property type="entry name" value="DUF5648"/>
    <property type="match status" value="1"/>
</dbReference>
<proteinExistence type="predicted"/>
<keyword evidence="1" id="KW-0732">Signal</keyword>
<dbReference type="InterPro" id="IPR043708">
    <property type="entry name" value="DUF5648"/>
</dbReference>
<dbReference type="EC" id="3.1.4.11" evidence="3"/>
<reference evidence="3 4" key="1">
    <citation type="submission" date="2023-01" db="EMBL/GenBank/DDBJ databases">
        <title>Minimal conservation of predation-associated metabolite biosynthetic gene clusters underscores biosynthetic potential of Myxococcota including descriptions for ten novel species: Archangium lansinium sp. nov., Myxococcus landrumus sp. nov., Nannocystis bai.</title>
        <authorList>
            <person name="Ahearne A."/>
            <person name="Stevens C."/>
            <person name="Dowd S."/>
        </authorList>
    </citation>
    <scope>NUCLEOTIDE SEQUENCE [LARGE SCALE GENOMIC DNA]</scope>
    <source>
        <strain evidence="3 4">WIWO2</strain>
    </source>
</reference>
<dbReference type="EMBL" id="JAQNDK010000006">
    <property type="protein sequence ID" value="MDC0684976.1"/>
    <property type="molecule type" value="Genomic_DNA"/>
</dbReference>
<evidence type="ECO:0000313" key="3">
    <source>
        <dbReference type="EMBL" id="MDC0684976.1"/>
    </source>
</evidence>
<name>A0ABT5CEW5_9BACT</name>
<dbReference type="Proteomes" id="UP001217485">
    <property type="component" value="Unassembled WGS sequence"/>
</dbReference>
<keyword evidence="4" id="KW-1185">Reference proteome</keyword>
<dbReference type="InterPro" id="IPR017946">
    <property type="entry name" value="PLC-like_Pdiesterase_TIM-brl"/>
</dbReference>
<feature type="signal peptide" evidence="1">
    <location>
        <begin position="1"/>
        <end position="28"/>
    </location>
</feature>
<keyword evidence="3" id="KW-0378">Hydrolase</keyword>